<reference evidence="1" key="2">
    <citation type="submission" date="2023-05" db="EMBL/GenBank/DDBJ databases">
        <authorList>
            <person name="Fouks B."/>
        </authorList>
    </citation>
    <scope>NUCLEOTIDE SEQUENCE</scope>
    <source>
        <strain evidence="1">Stay&amp;Tobe</strain>
        <tissue evidence="1">Testes</tissue>
    </source>
</reference>
<name>A0AAD8EJM8_DIPPU</name>
<evidence type="ECO:0000313" key="2">
    <source>
        <dbReference type="Proteomes" id="UP001233999"/>
    </source>
</evidence>
<dbReference type="Proteomes" id="UP001233999">
    <property type="component" value="Unassembled WGS sequence"/>
</dbReference>
<reference evidence="1" key="1">
    <citation type="journal article" date="2023" name="IScience">
        <title>Live-bearing cockroach genome reveals convergent evolutionary mechanisms linked to viviparity in insects and beyond.</title>
        <authorList>
            <person name="Fouks B."/>
            <person name="Harrison M.C."/>
            <person name="Mikhailova A.A."/>
            <person name="Marchal E."/>
            <person name="English S."/>
            <person name="Carruthers M."/>
            <person name="Jennings E.C."/>
            <person name="Chiamaka E.L."/>
            <person name="Frigard R.A."/>
            <person name="Pippel M."/>
            <person name="Attardo G.M."/>
            <person name="Benoit J.B."/>
            <person name="Bornberg-Bauer E."/>
            <person name="Tobe S.S."/>
        </authorList>
    </citation>
    <scope>NUCLEOTIDE SEQUENCE</scope>
    <source>
        <strain evidence="1">Stay&amp;Tobe</strain>
    </source>
</reference>
<gene>
    <name evidence="1" type="ORF">L9F63_015683</name>
</gene>
<dbReference type="EMBL" id="JASPKZ010003820">
    <property type="protein sequence ID" value="KAJ9592646.1"/>
    <property type="molecule type" value="Genomic_DNA"/>
</dbReference>
<protein>
    <submittedName>
        <fullName evidence="1">Uncharacterized protein</fullName>
    </submittedName>
</protein>
<comment type="caution">
    <text evidence="1">The sequence shown here is derived from an EMBL/GenBank/DDBJ whole genome shotgun (WGS) entry which is preliminary data.</text>
</comment>
<feature type="non-terminal residue" evidence="1">
    <location>
        <position position="1"/>
    </location>
</feature>
<sequence length="68" mass="7236">APNGELIEVEVGKELNEEVSPTALEEKADTAGKIIALLSEIGTSSLVDPQCNENFHPCPWCSGQLITV</sequence>
<keyword evidence="2" id="KW-1185">Reference proteome</keyword>
<proteinExistence type="predicted"/>
<accession>A0AAD8EJM8</accession>
<dbReference type="AlphaFoldDB" id="A0AAD8EJM8"/>
<evidence type="ECO:0000313" key="1">
    <source>
        <dbReference type="EMBL" id="KAJ9592646.1"/>
    </source>
</evidence>
<organism evidence="1 2">
    <name type="scientific">Diploptera punctata</name>
    <name type="common">Pacific beetle cockroach</name>
    <dbReference type="NCBI Taxonomy" id="6984"/>
    <lineage>
        <taxon>Eukaryota</taxon>
        <taxon>Metazoa</taxon>
        <taxon>Ecdysozoa</taxon>
        <taxon>Arthropoda</taxon>
        <taxon>Hexapoda</taxon>
        <taxon>Insecta</taxon>
        <taxon>Pterygota</taxon>
        <taxon>Neoptera</taxon>
        <taxon>Polyneoptera</taxon>
        <taxon>Dictyoptera</taxon>
        <taxon>Blattodea</taxon>
        <taxon>Blaberoidea</taxon>
        <taxon>Blaberidae</taxon>
        <taxon>Diplopterinae</taxon>
        <taxon>Diploptera</taxon>
    </lineage>
</organism>